<evidence type="ECO:0000259" key="2">
    <source>
        <dbReference type="Pfam" id="PF00248"/>
    </source>
</evidence>
<dbReference type="GO" id="GO:0016491">
    <property type="term" value="F:oxidoreductase activity"/>
    <property type="evidence" value="ECO:0007669"/>
    <property type="project" value="InterPro"/>
</dbReference>
<dbReference type="InterPro" id="IPR020471">
    <property type="entry name" value="AKR"/>
</dbReference>
<protein>
    <recommendedName>
        <fullName evidence="2">NADP-dependent oxidoreductase domain-containing protein</fullName>
    </recommendedName>
</protein>
<dbReference type="STRING" id="3088.A0A383VWD9"/>
<dbReference type="SUPFAM" id="SSF51430">
    <property type="entry name" value="NAD(P)-linked oxidoreductase"/>
    <property type="match status" value="2"/>
</dbReference>
<dbReference type="InterPro" id="IPR036812">
    <property type="entry name" value="NAD(P)_OxRdtase_dom_sf"/>
</dbReference>
<dbReference type="EMBL" id="FNXT01001236">
    <property type="protein sequence ID" value="SZX75592.1"/>
    <property type="molecule type" value="Genomic_DNA"/>
</dbReference>
<dbReference type="GO" id="GO:0005829">
    <property type="term" value="C:cytosol"/>
    <property type="evidence" value="ECO:0007669"/>
    <property type="project" value="TreeGrafter"/>
</dbReference>
<sequence>MRRVCPFSCNVEPCTNPGTYLEKFVFKGHASKRGTELYAGSLLGSVGINHFQRVQWGLKNITEPNSEPMSLKLSSLGLGTYLGAADDATDEQVLSAVLYSATRGWNVIDTAPNYRDGRAEASIGRALLLLLVGSKAEEFPEGRAEVTRDALFISSKAGFLNSALKQQLLEQGAASSTDLMAGSHCLSRACIRASVKASLAALRLETLDLLYLHNAAEVQLLARGRVGFMALLKEAFQELEALRQEGKVRGYGMATWECFRQPPNSHTHLSLEEVVNLAREVGGKQHGFLAVQLPVNAKLTEAFVQPWQLVLNQTATDAVRKAAAAAAAAQAAAEAALRLKEPEDVDPEKISAAMDQGLALPPPPPPSPPPPPPPAVYDSVTLLEAAKRMGVAVFASGPLLEGQLLQGLVGPLDGIMGLKDARSTAGKLLQYARSVPGVASVLLGQKAQEHVEANVPLAAMPRLAEKMWELVKQEMEATLKQQQQKAVTV</sequence>
<evidence type="ECO:0000256" key="1">
    <source>
        <dbReference type="SAM" id="MobiDB-lite"/>
    </source>
</evidence>
<keyword evidence="5" id="KW-1185">Reference proteome</keyword>
<dbReference type="Proteomes" id="UP000256970">
    <property type="component" value="Unassembled WGS sequence"/>
</dbReference>
<accession>A0A383VWD9</accession>
<dbReference type="EMBL" id="FNXT01000908">
    <property type="protein sequence ID" value="SZX69183.1"/>
    <property type="molecule type" value="Genomic_DNA"/>
</dbReference>
<dbReference type="AlphaFoldDB" id="A0A383VWD9"/>
<evidence type="ECO:0000313" key="5">
    <source>
        <dbReference type="Proteomes" id="UP000256970"/>
    </source>
</evidence>
<proteinExistence type="predicted"/>
<organism evidence="3 5">
    <name type="scientific">Tetradesmus obliquus</name>
    <name type="common">Green alga</name>
    <name type="synonym">Acutodesmus obliquus</name>
    <dbReference type="NCBI Taxonomy" id="3088"/>
    <lineage>
        <taxon>Eukaryota</taxon>
        <taxon>Viridiplantae</taxon>
        <taxon>Chlorophyta</taxon>
        <taxon>core chlorophytes</taxon>
        <taxon>Chlorophyceae</taxon>
        <taxon>CS clade</taxon>
        <taxon>Sphaeropleales</taxon>
        <taxon>Scenedesmaceae</taxon>
        <taxon>Tetradesmus</taxon>
    </lineage>
</organism>
<dbReference type="PANTHER" id="PTHR42686:SF1">
    <property type="entry name" value="GH17980P-RELATED"/>
    <property type="match status" value="1"/>
</dbReference>
<feature type="region of interest" description="Disordered" evidence="1">
    <location>
        <begin position="355"/>
        <end position="375"/>
    </location>
</feature>
<feature type="domain" description="NADP-dependent oxidoreductase" evidence="2">
    <location>
        <begin position="76"/>
        <end position="256"/>
    </location>
</feature>
<dbReference type="PANTHER" id="PTHR42686">
    <property type="entry name" value="GH17980P-RELATED"/>
    <property type="match status" value="1"/>
</dbReference>
<evidence type="ECO:0000313" key="3">
    <source>
        <dbReference type="EMBL" id="SZX69183.1"/>
    </source>
</evidence>
<evidence type="ECO:0000313" key="4">
    <source>
        <dbReference type="EMBL" id="SZX75592.1"/>
    </source>
</evidence>
<feature type="compositionally biased region" description="Pro residues" evidence="1">
    <location>
        <begin position="360"/>
        <end position="375"/>
    </location>
</feature>
<dbReference type="Pfam" id="PF00248">
    <property type="entry name" value="Aldo_ket_red"/>
    <property type="match status" value="1"/>
</dbReference>
<gene>
    <name evidence="4" type="ORF">BQ4739_LOCUS15871</name>
    <name evidence="3" type="ORF">BQ4739_LOCUS9479</name>
</gene>
<reference evidence="3 5" key="1">
    <citation type="submission" date="2016-10" db="EMBL/GenBank/DDBJ databases">
        <authorList>
            <person name="Cai Z."/>
        </authorList>
    </citation>
    <scope>NUCLEOTIDE SEQUENCE [LARGE SCALE GENOMIC DNA]</scope>
</reference>
<dbReference type="CDD" id="cd19099">
    <property type="entry name" value="AKR_unchar"/>
    <property type="match status" value="1"/>
</dbReference>
<dbReference type="InterPro" id="IPR023210">
    <property type="entry name" value="NADP_OxRdtase_dom"/>
</dbReference>
<name>A0A383VWD9_TETOB</name>
<dbReference type="Gene3D" id="3.20.20.100">
    <property type="entry name" value="NADP-dependent oxidoreductase domain"/>
    <property type="match status" value="1"/>
</dbReference>